<accession>A0ACB0ZQB7</accession>
<evidence type="ECO:0000313" key="2">
    <source>
        <dbReference type="Proteomes" id="UP001497535"/>
    </source>
</evidence>
<proteinExistence type="predicted"/>
<dbReference type="Proteomes" id="UP001497535">
    <property type="component" value="Unassembled WGS sequence"/>
</dbReference>
<comment type="caution">
    <text evidence="1">The sequence shown here is derived from an EMBL/GenBank/DDBJ whole genome shotgun (WGS) entry which is preliminary data.</text>
</comment>
<name>A0ACB0ZQB7_MELEN</name>
<dbReference type="EMBL" id="CAVMJV010000043">
    <property type="protein sequence ID" value="CAK5081304.1"/>
    <property type="molecule type" value="Genomic_DNA"/>
</dbReference>
<reference evidence="1" key="1">
    <citation type="submission" date="2023-11" db="EMBL/GenBank/DDBJ databases">
        <authorList>
            <person name="Poullet M."/>
        </authorList>
    </citation>
    <scope>NUCLEOTIDE SEQUENCE</scope>
    <source>
        <strain evidence="1">E1834</strain>
    </source>
</reference>
<sequence length="52" mass="6433">MLFQKYFLAKESQYCIYHFQILSVQVFLSFLQFYQFSNKNIPIILQQLYLLM</sequence>
<organism evidence="1 2">
    <name type="scientific">Meloidogyne enterolobii</name>
    <name type="common">Root-knot nematode worm</name>
    <name type="synonym">Meloidogyne mayaguensis</name>
    <dbReference type="NCBI Taxonomy" id="390850"/>
    <lineage>
        <taxon>Eukaryota</taxon>
        <taxon>Metazoa</taxon>
        <taxon>Ecdysozoa</taxon>
        <taxon>Nematoda</taxon>
        <taxon>Chromadorea</taxon>
        <taxon>Rhabditida</taxon>
        <taxon>Tylenchina</taxon>
        <taxon>Tylenchomorpha</taxon>
        <taxon>Tylenchoidea</taxon>
        <taxon>Meloidogynidae</taxon>
        <taxon>Meloidogyninae</taxon>
        <taxon>Meloidogyne</taxon>
    </lineage>
</organism>
<keyword evidence="2" id="KW-1185">Reference proteome</keyword>
<gene>
    <name evidence="1" type="ORF">MENTE1834_LOCUS28529</name>
</gene>
<evidence type="ECO:0000313" key="1">
    <source>
        <dbReference type="EMBL" id="CAK5081304.1"/>
    </source>
</evidence>
<protein>
    <submittedName>
        <fullName evidence="1">Uncharacterized protein</fullName>
    </submittedName>
</protein>